<protein>
    <submittedName>
        <fullName evidence="4">DUF1768 domain-containing protein</fullName>
    </submittedName>
</protein>
<dbReference type="Proteomes" id="UP000238322">
    <property type="component" value="Unassembled WGS sequence"/>
</dbReference>
<evidence type="ECO:0000259" key="3">
    <source>
        <dbReference type="Pfam" id="PF08719"/>
    </source>
</evidence>
<feature type="domain" description="NADAR" evidence="3">
    <location>
        <begin position="5"/>
        <end position="143"/>
    </location>
</feature>
<evidence type="ECO:0000256" key="2">
    <source>
        <dbReference type="ARBA" id="ARBA00000751"/>
    </source>
</evidence>
<dbReference type="InterPro" id="IPR012816">
    <property type="entry name" value="NADAR"/>
</dbReference>
<gene>
    <name evidence="4" type="ORF">C5Y83_00610</name>
</gene>
<evidence type="ECO:0000313" key="5">
    <source>
        <dbReference type="Proteomes" id="UP000238322"/>
    </source>
</evidence>
<name>A0A2S8G7S7_9BACT</name>
<comment type="catalytic activity">
    <reaction evidence="1">
        <text>5-amino-6-(5-phospho-D-ribosylamino)uracil + H2O = 5,6-diaminouracil + D-ribose 5-phosphate</text>
        <dbReference type="Rhea" id="RHEA:55020"/>
        <dbReference type="ChEBI" id="CHEBI:15377"/>
        <dbReference type="ChEBI" id="CHEBI:46252"/>
        <dbReference type="ChEBI" id="CHEBI:58453"/>
        <dbReference type="ChEBI" id="CHEBI:78346"/>
    </reaction>
</comment>
<dbReference type="Pfam" id="PF08719">
    <property type="entry name" value="NADAR"/>
    <property type="match status" value="1"/>
</dbReference>
<evidence type="ECO:0000313" key="4">
    <source>
        <dbReference type="EMBL" id="PQO40473.1"/>
    </source>
</evidence>
<organism evidence="4 5">
    <name type="scientific">Blastopirellula marina</name>
    <dbReference type="NCBI Taxonomy" id="124"/>
    <lineage>
        <taxon>Bacteria</taxon>
        <taxon>Pseudomonadati</taxon>
        <taxon>Planctomycetota</taxon>
        <taxon>Planctomycetia</taxon>
        <taxon>Pirellulales</taxon>
        <taxon>Pirellulaceae</taxon>
        <taxon>Blastopirellula</taxon>
    </lineage>
</organism>
<dbReference type="EMBL" id="PUHY01000001">
    <property type="protein sequence ID" value="PQO40473.1"/>
    <property type="molecule type" value="Genomic_DNA"/>
</dbReference>
<dbReference type="InterPro" id="IPR037238">
    <property type="entry name" value="YbiA-like_sf"/>
</dbReference>
<reference evidence="4 5" key="1">
    <citation type="submission" date="2018-02" db="EMBL/GenBank/DDBJ databases">
        <title>Comparative genomes isolates from brazilian mangrove.</title>
        <authorList>
            <person name="Araujo J.E."/>
            <person name="Taketani R.G."/>
            <person name="Silva M.C.P."/>
            <person name="Loureco M.V."/>
            <person name="Andreote F.D."/>
        </authorList>
    </citation>
    <scope>NUCLEOTIDE SEQUENCE [LARGE SCALE GENOMIC DNA]</scope>
    <source>
        <strain evidence="4 5">Hex-1 MGV</strain>
    </source>
</reference>
<comment type="catalytic activity">
    <reaction evidence="2">
        <text>2,5-diamino-6-hydroxy-4-(5-phosphoribosylamino)-pyrimidine + H2O = 2,5,6-triamino-4-hydroxypyrimidine + D-ribose 5-phosphate</text>
        <dbReference type="Rhea" id="RHEA:23436"/>
        <dbReference type="ChEBI" id="CHEBI:15377"/>
        <dbReference type="ChEBI" id="CHEBI:58614"/>
        <dbReference type="ChEBI" id="CHEBI:78346"/>
        <dbReference type="ChEBI" id="CHEBI:137796"/>
    </reaction>
</comment>
<dbReference type="AlphaFoldDB" id="A0A2S8G7S7"/>
<dbReference type="NCBIfam" id="TIGR02464">
    <property type="entry name" value="ribofla_fusion"/>
    <property type="match status" value="1"/>
</dbReference>
<dbReference type="OrthoDB" id="67297at2"/>
<proteinExistence type="predicted"/>
<comment type="caution">
    <text evidence="4">The sequence shown here is derived from an EMBL/GenBank/DDBJ whole genome shotgun (WGS) entry which is preliminary data.</text>
</comment>
<sequence length="157" mass="18369">MTIEFYSTKHTYGEFSNFAPFAFTIDGLEYRTSEHYFQAMKFEDTEYQKKIRETKSPMIAARLGRSRKVKIRDDWEEVKIDVMRAAVRSKFHAHDSLQELLLATGEETIVEAAGRDYFWGAGKDRSGQNWLGKILMEIRDELRESQTETADKDHESK</sequence>
<dbReference type="Gene3D" id="1.10.357.40">
    <property type="entry name" value="YbiA-like"/>
    <property type="match status" value="1"/>
</dbReference>
<accession>A0A2S8G7S7</accession>
<dbReference type="CDD" id="cd15457">
    <property type="entry name" value="NADAR"/>
    <property type="match status" value="1"/>
</dbReference>
<evidence type="ECO:0000256" key="1">
    <source>
        <dbReference type="ARBA" id="ARBA00000022"/>
    </source>
</evidence>
<dbReference type="RefSeq" id="WP_105327709.1">
    <property type="nucleotide sequence ID" value="NZ_PUHY01000001.1"/>
</dbReference>
<dbReference type="SUPFAM" id="SSF143990">
    <property type="entry name" value="YbiA-like"/>
    <property type="match status" value="1"/>
</dbReference>